<dbReference type="GO" id="GO:0003723">
    <property type="term" value="F:RNA binding"/>
    <property type="evidence" value="ECO:0007669"/>
    <property type="project" value="InterPro"/>
</dbReference>
<dbReference type="InterPro" id="IPR007094">
    <property type="entry name" value="RNA-dir_pol_PSvirus"/>
</dbReference>
<feature type="domain" description="RdRp catalytic" evidence="16">
    <location>
        <begin position="1035"/>
        <end position="1153"/>
    </location>
</feature>
<keyword evidence="5" id="KW-0597">Phosphoprotein</keyword>
<evidence type="ECO:0000256" key="15">
    <source>
        <dbReference type="ARBA" id="ARBA00023200"/>
    </source>
</evidence>
<keyword evidence="11" id="KW-0788">Thiol protease</keyword>
<dbReference type="InterPro" id="IPR009003">
    <property type="entry name" value="Peptidase_S1_PA"/>
</dbReference>
<evidence type="ECO:0000256" key="13">
    <source>
        <dbReference type="ARBA" id="ARBA00022844"/>
    </source>
</evidence>
<dbReference type="GO" id="GO:0003968">
    <property type="term" value="F:RNA-directed RNA polymerase activity"/>
    <property type="evidence" value="ECO:0007669"/>
    <property type="project" value="UniProtKB-KW"/>
</dbReference>
<name>A0A2P1GML0_9CALI</name>
<dbReference type="InterPro" id="IPR043128">
    <property type="entry name" value="Rev_trsase/Diguanyl_cyclase"/>
</dbReference>
<dbReference type="Pfam" id="PF00910">
    <property type="entry name" value="RNA_helicase"/>
    <property type="match status" value="1"/>
</dbReference>
<evidence type="ECO:0000259" key="16">
    <source>
        <dbReference type="PROSITE" id="PS50507"/>
    </source>
</evidence>
<evidence type="ECO:0000256" key="14">
    <source>
        <dbReference type="ARBA" id="ARBA00022953"/>
    </source>
</evidence>
<keyword evidence="4" id="KW-0191">Covalent protein-RNA linkage</keyword>
<keyword evidence="15" id="KW-1035">Host cytoplasm</keyword>
<dbReference type="GO" id="GO:0006508">
    <property type="term" value="P:proteolysis"/>
    <property type="evidence" value="ECO:0007669"/>
    <property type="project" value="UniProtKB-KW"/>
</dbReference>
<dbReference type="Gene3D" id="1.20.960.20">
    <property type="match status" value="1"/>
</dbReference>
<dbReference type="Gene3D" id="2.40.510.10">
    <property type="entry name" value="Positive stranded ssRNA viruses"/>
    <property type="match status" value="1"/>
</dbReference>
<dbReference type="SUPFAM" id="SSF50494">
    <property type="entry name" value="Trypsin-like serine proteases"/>
    <property type="match status" value="1"/>
</dbReference>
<keyword evidence="7" id="KW-0808">Transferase</keyword>
<keyword evidence="3" id="KW-0696">RNA-directed RNA polymerase</keyword>
<evidence type="ECO:0000256" key="3">
    <source>
        <dbReference type="ARBA" id="ARBA00022484"/>
    </source>
</evidence>
<evidence type="ECO:0000256" key="2">
    <source>
        <dbReference type="ARBA" id="ARBA00004328"/>
    </source>
</evidence>
<accession>A0A2P1GML0</accession>
<evidence type="ECO:0000256" key="6">
    <source>
        <dbReference type="ARBA" id="ARBA00022670"/>
    </source>
</evidence>
<dbReference type="GO" id="GO:0044423">
    <property type="term" value="C:virion component"/>
    <property type="evidence" value="ECO:0007669"/>
    <property type="project" value="UniProtKB-KW"/>
</dbReference>
<evidence type="ECO:0000256" key="10">
    <source>
        <dbReference type="ARBA" id="ARBA00022801"/>
    </source>
</evidence>
<keyword evidence="8" id="KW-0548">Nucleotidyltransferase</keyword>
<dbReference type="Gene3D" id="3.30.70.270">
    <property type="match status" value="1"/>
</dbReference>
<dbReference type="InterPro" id="IPR029053">
    <property type="entry name" value="Viral_coat"/>
</dbReference>
<dbReference type="GO" id="GO:0030430">
    <property type="term" value="C:host cell cytoplasm"/>
    <property type="evidence" value="ECO:0007669"/>
    <property type="project" value="UniProtKB-SubCell"/>
</dbReference>
<dbReference type="InterPro" id="IPR004005">
    <property type="entry name" value="Calicivirus_coat"/>
</dbReference>
<dbReference type="PRINTS" id="PR00918">
    <property type="entry name" value="CALICVIRUSNS"/>
</dbReference>
<dbReference type="InterPro" id="IPR043502">
    <property type="entry name" value="DNA/RNA_pol_sf"/>
</dbReference>
<evidence type="ECO:0000256" key="7">
    <source>
        <dbReference type="ARBA" id="ARBA00022679"/>
    </source>
</evidence>
<dbReference type="Pfam" id="PF00680">
    <property type="entry name" value="RdRP_1"/>
    <property type="match status" value="1"/>
</dbReference>
<evidence type="ECO:0000313" key="18">
    <source>
        <dbReference type="EMBL" id="AVM87226.1"/>
    </source>
</evidence>
<reference evidence="18" key="1">
    <citation type="journal article" date="2018" name="Nature">
        <title>The evolutionary history of vertebrate RNA viruses.</title>
        <authorList>
            <person name="Shi M."/>
            <person name="Lin X.D."/>
            <person name="Chen X."/>
            <person name="Tian J.H."/>
            <person name="Chen L.J."/>
            <person name="Li K."/>
            <person name="Wang W."/>
            <person name="Eden J.S."/>
            <person name="Shen J.J."/>
            <person name="Liu L."/>
            <person name="Holmes E.C."/>
            <person name="Zhang Y.Z."/>
        </authorList>
    </citation>
    <scope>NUCLEOTIDE SEQUENCE</scope>
    <source>
        <strain evidence="18">TQSWC4204</strain>
    </source>
</reference>
<keyword evidence="13" id="KW-0946">Virion</keyword>
<dbReference type="InterPro" id="IPR000605">
    <property type="entry name" value="Helicase_SF3_ssDNA/RNA_vir"/>
</dbReference>
<dbReference type="EMBL" id="MG599975">
    <property type="protein sequence ID" value="AVM87226.1"/>
    <property type="molecule type" value="Genomic_RNA"/>
</dbReference>
<keyword evidence="6" id="KW-0645">Protease</keyword>
<organism evidence="18">
    <name type="scientific">Zhejiang gunthers frog calicivirus 1</name>
    <dbReference type="NCBI Taxonomy" id="2116158"/>
    <lineage>
        <taxon>Viruses</taxon>
        <taxon>Riboviria</taxon>
        <taxon>Orthornavirae</taxon>
        <taxon>Pisuviricota</taxon>
        <taxon>Pisoniviricetes</taxon>
        <taxon>Picornavirales</taxon>
        <taxon>Caliciviridae</taxon>
    </lineage>
</organism>
<evidence type="ECO:0000259" key="17">
    <source>
        <dbReference type="PROSITE" id="PS51218"/>
    </source>
</evidence>
<dbReference type="GO" id="GO:0039694">
    <property type="term" value="P:viral RNA genome replication"/>
    <property type="evidence" value="ECO:0007669"/>
    <property type="project" value="InterPro"/>
</dbReference>
<dbReference type="Pfam" id="PF00915">
    <property type="entry name" value="Calici_coat"/>
    <property type="match status" value="1"/>
</dbReference>
<feature type="domain" description="SF3 helicase" evidence="17">
    <location>
        <begin position="25"/>
        <end position="187"/>
    </location>
</feature>
<dbReference type="InterPro" id="IPR001205">
    <property type="entry name" value="RNA-dir_pol_C"/>
</dbReference>
<comment type="subcellular location">
    <subcellularLocation>
        <location evidence="1">Host cytoplasm</location>
    </subcellularLocation>
    <subcellularLocation>
        <location evidence="2">Virion</location>
    </subcellularLocation>
</comment>
<dbReference type="GO" id="GO:0003724">
    <property type="term" value="F:RNA helicase activity"/>
    <property type="evidence" value="ECO:0007669"/>
    <property type="project" value="InterPro"/>
</dbReference>
<keyword evidence="12" id="KW-0067">ATP-binding</keyword>
<evidence type="ECO:0000256" key="5">
    <source>
        <dbReference type="ARBA" id="ARBA00022553"/>
    </source>
</evidence>
<evidence type="ECO:0000256" key="11">
    <source>
        <dbReference type="ARBA" id="ARBA00022807"/>
    </source>
</evidence>
<evidence type="ECO:0000256" key="12">
    <source>
        <dbReference type="ARBA" id="ARBA00022840"/>
    </source>
</evidence>
<evidence type="ECO:0000256" key="1">
    <source>
        <dbReference type="ARBA" id="ARBA00004192"/>
    </source>
</evidence>
<dbReference type="SUPFAM" id="SSF88633">
    <property type="entry name" value="Positive stranded ssRNA viruses"/>
    <property type="match status" value="1"/>
</dbReference>
<dbReference type="InterPro" id="IPR014759">
    <property type="entry name" value="Helicase_SF3_ssRNA_vir"/>
</dbReference>
<sequence>MDAFKVKGSNDKSPIGTWARSKWDEMVDFETQYRNVRDQNPTRPQPLVVVLAGMPGMGKTTLIAEASKALSDILGTDGYDTWMTGLDHQDHLTGKSILVMEELGLTDIEKDMKVLQRLADTSTYVTDNDLLQNKGRREAPLLIFVTTNRENIYVNQATPEAMVRRVDMHVHLHNRGVEDHYRKDPTRKPTDAELKKIFGNTATKLSMLPTGAIDWKGNFINAVKTQGKANPTSITKNTLISNIRVLLQSRLTDFGHPGVVPAVFHSAVDVPIILLKGPPGCGKSTFASEVKGFEVINDPWTSTAEWNEMVVKVIHREDLEKPLPLIITTNSNPWNECVLEMQEEERSALLRRLQVVEFSFNRKSFLSGSYSARDFAEFGWSRCVSITRNGENISRETLRNEMKIMSPVKKVSSKTDIPIHSEMANLVATTRLTVSQVVSDPSIFKLWKEFTIIDPTYPVKKHLFEIMASVPFKSCSHSGIKSFILSLNDSKIKSTAAPCAVAFADGVLNFQSTEGFLTVALVSSDVVDTMPLETESLTEHIKTWFDGWMGFLWSVMRTIVGMVTTVCAEKWRFHSPDLTEGEDGGGSRRLGKRAARIERAHMERGVRETYEEQQQRKYNQMIGKNFTISGPSWADDNSVVDYSAQIRFDSGDCKLHLSIVPMSNNGIHHGWAFSHKDGIFTNKHVAFCSRQIGNKSVGSTTSYGIKNTDLVVIKVQSGNPYKQSGVPISKPQIGEKIFRLSFEGEFGPEVNVLAERNILVEGSPCTVFIVESEVSTPGDCGLPWFRRVGTGYEMVGLHTGVLCGKVMVTSCADPSVTFHGGGSLNRTCIYKTQYSKGSIIQEKLQPSVKCGTFEGRFLDVDGVTARALEPFFSPPKCQQAIDGFSQMSVDATASYVRRIIGGDSKIWSLTATIKSLDMSTSAGPAYGCEKRRIFDDEGQVRPMFKKMFLAEINGPPDPTVRVHLKDELRPERKNKAFKTRPIFCFNVGQVVRIKSRLGDVLCKLLETAGDHPWTVGISVNGGTWNDMCQNLSKCRYFLDADFSQWDSCISRKMGEQAIFALTAPIPQPYRQECMRDLIELMKTRTQFGVTQCGLPSGITGTSQLNCTIHVLLANESLYRSGRPCLGNPGCPLRIFCYGDDILVGSMDEQSLESLVKIWTDFGFASTNARKTGPPQQCDFKDLRFLKRELINNNGFYMAGLDLDSVWRSIEFGRLGTPYTFDGEFTEMLLSGKRHIGALQCFLSEIFQHGKKTYCIESRRLIERAKGNGFALPICIPPYEQFSPTDILIDMMAEFDRPIGPDSWLNSNAMKVVLHVGGQNTGDALDSGTPTVQATTSGQQADGSVIGLPGVVTTMAVPTAGIQTAGPTTGGANSTMDPGVRDSFVAVPGGSLSVTTTSPPGRQLIALPITPAINIYTAWLAAMYNAWAGGFEVQVVIGCNNFIGGKLIACYIPPYNDPNSFSIEEQTAFPHCILDVRMMDNVILECSDIKKVLWHPTKSTGEDGIAGTFLLSVFTNIVSASGGALTMDIKLLSRPSLTFDFQRLIPPVLSRGAGSDQWGLLEAMALSTPFTGSKTGALCTNLYVIPANSSTIFADDWMGVVATDGTSLLASGAIVPWVERYPVHIGPKSSSTGGNYVGFYDERGGVWDAEGSLGKTSRTFPPFYRDAWLWTSTHSIEDTAANQNVLLETTQPLTGSRDNVYLVSGKWGNQVGTGRPLFIANTSSFSVVECDGFITVKDFIGHIADGVQAPTDRFTPPNGESIVMFGTFPPQLTSFNNDYFRHLDPMSRDAATHRKKVRATLASDECYLFSMEDSVGFTSVQCKLYPEGILTTSGVPALSQYTGPINFKFVSVVPREYLLTPGRGYSIVPVEDPVIRAIKTWHSRQPQRELRDQPSDPLSQLLEELGRLSLQERHN</sequence>
<dbReference type="GO" id="GO:0005524">
    <property type="term" value="F:ATP binding"/>
    <property type="evidence" value="ECO:0007669"/>
    <property type="project" value="UniProtKB-KW"/>
</dbReference>
<keyword evidence="14" id="KW-0693">Viral RNA replication</keyword>
<dbReference type="GO" id="GO:0006351">
    <property type="term" value="P:DNA-templated transcription"/>
    <property type="evidence" value="ECO:0007669"/>
    <property type="project" value="InterPro"/>
</dbReference>
<dbReference type="SUPFAM" id="SSF56672">
    <property type="entry name" value="DNA/RNA polymerases"/>
    <property type="match status" value="1"/>
</dbReference>
<proteinExistence type="predicted"/>
<dbReference type="GO" id="GO:0008234">
    <property type="term" value="F:cysteine-type peptidase activity"/>
    <property type="evidence" value="ECO:0007669"/>
    <property type="project" value="UniProtKB-KW"/>
</dbReference>
<dbReference type="PROSITE" id="PS50507">
    <property type="entry name" value="RDRP_SSRNA_POS"/>
    <property type="match status" value="1"/>
</dbReference>
<dbReference type="Gene3D" id="2.60.120.20">
    <property type="match status" value="1"/>
</dbReference>
<dbReference type="InterPro" id="IPR004004">
    <property type="entry name" value="Helic/Pol/Pept_Calicivir-typ"/>
</dbReference>
<dbReference type="InterPro" id="IPR027417">
    <property type="entry name" value="P-loop_NTPase"/>
</dbReference>
<dbReference type="SUPFAM" id="SSF52540">
    <property type="entry name" value="P-loop containing nucleoside triphosphate hydrolases"/>
    <property type="match status" value="2"/>
</dbReference>
<protein>
    <submittedName>
        <fullName evidence="18">Polyprotein</fullName>
    </submittedName>
</protein>
<evidence type="ECO:0000256" key="8">
    <source>
        <dbReference type="ARBA" id="ARBA00022695"/>
    </source>
</evidence>
<keyword evidence="10" id="KW-0378">Hydrolase</keyword>
<dbReference type="PROSITE" id="PS51218">
    <property type="entry name" value="SF3_HELICASE_2"/>
    <property type="match status" value="1"/>
</dbReference>
<evidence type="ECO:0000256" key="4">
    <source>
        <dbReference type="ARBA" id="ARBA00022520"/>
    </source>
</evidence>
<evidence type="ECO:0000256" key="9">
    <source>
        <dbReference type="ARBA" id="ARBA00022741"/>
    </source>
</evidence>
<keyword evidence="9" id="KW-0547">Nucleotide-binding</keyword>